<evidence type="ECO:0000313" key="2">
    <source>
        <dbReference type="EMBL" id="TQN08360.1"/>
    </source>
</evidence>
<dbReference type="InterPro" id="IPR009003">
    <property type="entry name" value="Peptidase_S1_PA"/>
</dbReference>
<name>A0A543LLT9_9BURK</name>
<dbReference type="Proteomes" id="UP000316993">
    <property type="component" value="Unassembled WGS sequence"/>
</dbReference>
<dbReference type="Pfam" id="PF13365">
    <property type="entry name" value="Trypsin_2"/>
    <property type="match status" value="1"/>
</dbReference>
<reference evidence="2 3" key="1">
    <citation type="submission" date="2019-06" db="EMBL/GenBank/DDBJ databases">
        <title>Genomic Encyclopedia of Archaeal and Bacterial Type Strains, Phase II (KMG-II): from individual species to whole genera.</title>
        <authorList>
            <person name="Goeker M."/>
        </authorList>
    </citation>
    <scope>NUCLEOTIDE SEQUENCE [LARGE SCALE GENOMIC DNA]</scope>
    <source>
        <strain evidence="2 3">DSM 7270</strain>
    </source>
</reference>
<dbReference type="AlphaFoldDB" id="A0A543LLT9"/>
<feature type="region of interest" description="Disordered" evidence="1">
    <location>
        <begin position="98"/>
        <end position="118"/>
    </location>
</feature>
<accession>A0A543LLT9</accession>
<protein>
    <recommendedName>
        <fullName evidence="4">Endoproteinase ArgC</fullName>
    </recommendedName>
</protein>
<comment type="caution">
    <text evidence="2">The sequence shown here is derived from an EMBL/GenBank/DDBJ whole genome shotgun (WGS) entry which is preliminary data.</text>
</comment>
<feature type="region of interest" description="Disordered" evidence="1">
    <location>
        <begin position="36"/>
        <end position="76"/>
    </location>
</feature>
<dbReference type="InterPro" id="IPR043504">
    <property type="entry name" value="Peptidase_S1_PA_chymotrypsin"/>
</dbReference>
<organism evidence="2 3">
    <name type="scientific">Acidovorax temperans</name>
    <dbReference type="NCBI Taxonomy" id="80878"/>
    <lineage>
        <taxon>Bacteria</taxon>
        <taxon>Pseudomonadati</taxon>
        <taxon>Pseudomonadota</taxon>
        <taxon>Betaproteobacteria</taxon>
        <taxon>Burkholderiales</taxon>
        <taxon>Comamonadaceae</taxon>
        <taxon>Acidovorax</taxon>
    </lineage>
</organism>
<dbReference type="PANTHER" id="PTHR36234:SF5">
    <property type="entry name" value="LYSYL ENDOPEPTIDASE"/>
    <property type="match status" value="1"/>
</dbReference>
<evidence type="ECO:0000313" key="3">
    <source>
        <dbReference type="Proteomes" id="UP000316993"/>
    </source>
</evidence>
<gene>
    <name evidence="2" type="ORF">BDD18_1525</name>
</gene>
<proteinExistence type="predicted"/>
<dbReference type="EMBL" id="VFPV01000001">
    <property type="protein sequence ID" value="TQN08360.1"/>
    <property type="molecule type" value="Genomic_DNA"/>
</dbReference>
<dbReference type="Gene3D" id="2.40.10.10">
    <property type="entry name" value="Trypsin-like serine proteases"/>
    <property type="match status" value="2"/>
</dbReference>
<evidence type="ECO:0000256" key="1">
    <source>
        <dbReference type="SAM" id="MobiDB-lite"/>
    </source>
</evidence>
<sequence length="531" mass="55255">MGFNQKGMTEMMMYRALLQGAGLLVVLAVAACGGGGGDSPAAPPAPSTPVAPEQPNPPLTPAPPSAPPPPPVTPVPVVTDRIEALDTGLPRLAPQMSATAVARRTGGPVATPVNLGPLPSAQGFEKKATERAALAKGAPQQIGVARPVAATARPRDMLGQLQWQAVGGGLQRAAVSFKAEGAHGVRLGVLVRNLPAGTVLRFYAQAGGDAVQITGEEVLRTIQRNLDAGDKGDAARTYWGPDFGGAETTLELQVPVAARLEELDIAVPTLSHFFVSPDQATAASFAKVGESGSCNIDVSCKAELNAESRAVARMIFVQEGGSYLCTGTLLNDISSSRIPYFLSAHHCISTQTVASTLTTDWFYRSTSCNTASANPGAQKVTGGAALLFADSQTDTSFMRLNSAPPQGVVYAGSYFGQVTQSSPVLGIHHPRGDLQKTSAGSVEAFSYCSNEQCFPSTQQDGRYYSVGWVSGTTEGGSSGSGLFSTIDAKRYVVGQLYGGASSCQAPTGRDFYGRFDLPFQLAIKTWLTPGL</sequence>
<dbReference type="PANTHER" id="PTHR36234">
    <property type="entry name" value="LYSYL ENDOPEPTIDASE"/>
    <property type="match status" value="1"/>
</dbReference>
<feature type="compositionally biased region" description="Pro residues" evidence="1">
    <location>
        <begin position="41"/>
        <end position="74"/>
    </location>
</feature>
<evidence type="ECO:0008006" key="4">
    <source>
        <dbReference type="Google" id="ProtNLM"/>
    </source>
</evidence>
<dbReference type="SUPFAM" id="SSF50494">
    <property type="entry name" value="Trypsin-like serine proteases"/>
    <property type="match status" value="1"/>
</dbReference>
<dbReference type="PROSITE" id="PS51257">
    <property type="entry name" value="PROKAR_LIPOPROTEIN"/>
    <property type="match status" value="1"/>
</dbReference>